<protein>
    <submittedName>
        <fullName evidence="2">Uncharacterized protein</fullName>
    </submittedName>
</protein>
<reference evidence="2" key="1">
    <citation type="submission" date="2014-05" db="EMBL/GenBank/DDBJ databases">
        <authorList>
            <person name="Chronopoulou M."/>
        </authorList>
    </citation>
    <scope>NUCLEOTIDE SEQUENCE</scope>
    <source>
        <tissue evidence="2">Whole organism</tissue>
    </source>
</reference>
<evidence type="ECO:0000256" key="1">
    <source>
        <dbReference type="SAM" id="MobiDB-lite"/>
    </source>
</evidence>
<dbReference type="EMBL" id="HACA01022518">
    <property type="protein sequence ID" value="CDW39879.1"/>
    <property type="molecule type" value="Transcribed_RNA"/>
</dbReference>
<sequence>MFELVSGTAWPPNGMKTPTSI</sequence>
<dbReference type="AlphaFoldDB" id="A0A0K2UNP7"/>
<accession>A0A0K2UNP7</accession>
<proteinExistence type="predicted"/>
<organism evidence="2">
    <name type="scientific">Lepeophtheirus salmonis</name>
    <name type="common">Salmon louse</name>
    <name type="synonym">Caligus salmonis</name>
    <dbReference type="NCBI Taxonomy" id="72036"/>
    <lineage>
        <taxon>Eukaryota</taxon>
        <taxon>Metazoa</taxon>
        <taxon>Ecdysozoa</taxon>
        <taxon>Arthropoda</taxon>
        <taxon>Crustacea</taxon>
        <taxon>Multicrustacea</taxon>
        <taxon>Hexanauplia</taxon>
        <taxon>Copepoda</taxon>
        <taxon>Siphonostomatoida</taxon>
        <taxon>Caligidae</taxon>
        <taxon>Lepeophtheirus</taxon>
    </lineage>
</organism>
<feature type="region of interest" description="Disordered" evidence="1">
    <location>
        <begin position="1"/>
        <end position="21"/>
    </location>
</feature>
<name>A0A0K2UNP7_LEPSM</name>
<evidence type="ECO:0000313" key="2">
    <source>
        <dbReference type="EMBL" id="CDW39879.1"/>
    </source>
</evidence>